<evidence type="ECO:0000313" key="1">
    <source>
        <dbReference type="EMBL" id="SFM30790.1"/>
    </source>
</evidence>
<dbReference type="AlphaFoldDB" id="A0A1I4PTG5"/>
<dbReference type="STRING" id="582667.SAMN05192568_102638"/>
<dbReference type="OrthoDB" id="275124at2"/>
<proteinExistence type="predicted"/>
<reference evidence="2" key="1">
    <citation type="submission" date="2016-10" db="EMBL/GenBank/DDBJ databases">
        <authorList>
            <person name="Varghese N."/>
            <person name="Submissions S."/>
        </authorList>
    </citation>
    <scope>NUCLEOTIDE SEQUENCE [LARGE SCALE GENOMIC DNA]</scope>
    <source>
        <strain evidence="2">BL36</strain>
    </source>
</reference>
<dbReference type="NCBIfam" id="TIGR04474">
    <property type="entry name" value="tcm_partner"/>
    <property type="match status" value="1"/>
</dbReference>
<sequence>MKPQRVTWALEDHTRAKHEILRRYLQAWFPILALGGFPRMVFIDGFAGPGIYDDGSDGSPLIALKAFLDQQTPIRAECHFHFIEKDEARADRLRECVAALFAARARPHNLHVRIHSGEAFEQVYATALRDHPRNAPVFALVDPFGWNGIPMTAMRDLMNRASGEVLVNFMFEEINRFLTHRDQPDNFDALFGCADWRRVASLPPAQRKAGIRDLYAAQLVSVAGARFVRHFEMRNGRERTDYYLFFATKNQKGLKKMKEAMWSVDQRGGVAFSDATDPGQQVLFDGSDLSQLEGILARRFAGAAADVDEIERFVVEETAFRETHYKGILKGMEARVPAAIQVEACREGRRRGTYPAGTRVRFA</sequence>
<dbReference type="EMBL" id="FOTK01000026">
    <property type="protein sequence ID" value="SFM30790.1"/>
    <property type="molecule type" value="Genomic_DNA"/>
</dbReference>
<name>A0A1I4PTG5_9HYPH</name>
<accession>A0A1I4PTG5</accession>
<keyword evidence="2" id="KW-1185">Reference proteome</keyword>
<dbReference type="RefSeq" id="WP_092044008.1">
    <property type="nucleotide sequence ID" value="NZ_FOTK01000026.1"/>
</dbReference>
<gene>
    <name evidence="1" type="ORF">SAMN05192568_102638</name>
</gene>
<evidence type="ECO:0000313" key="2">
    <source>
        <dbReference type="Proteomes" id="UP000199048"/>
    </source>
</evidence>
<organism evidence="1 2">
    <name type="scientific">Methylobacterium pseudosasicola</name>
    <dbReference type="NCBI Taxonomy" id="582667"/>
    <lineage>
        <taxon>Bacteria</taxon>
        <taxon>Pseudomonadati</taxon>
        <taxon>Pseudomonadota</taxon>
        <taxon>Alphaproteobacteria</taxon>
        <taxon>Hyphomicrobiales</taxon>
        <taxon>Methylobacteriaceae</taxon>
        <taxon>Methylobacterium</taxon>
    </lineage>
</organism>
<dbReference type="InterPro" id="IPR031009">
    <property type="entry name" value="Tcm_partner"/>
</dbReference>
<dbReference type="Proteomes" id="UP000199048">
    <property type="component" value="Unassembled WGS sequence"/>
</dbReference>
<protein>
    <submittedName>
        <fullName evidence="1">Three-Cys-motif partner protein</fullName>
    </submittedName>
</protein>